<accession>A0A328Q4V0</accession>
<dbReference type="Pfam" id="PF02775">
    <property type="entry name" value="TPP_enzyme_C"/>
    <property type="match status" value="1"/>
</dbReference>
<dbReference type="GO" id="GO:0050660">
    <property type="term" value="F:flavin adenine dinucleotide binding"/>
    <property type="evidence" value="ECO:0007669"/>
    <property type="project" value="TreeGrafter"/>
</dbReference>
<dbReference type="Gene3D" id="3.40.50.1220">
    <property type="entry name" value="TPP-binding domain"/>
    <property type="match status" value="1"/>
</dbReference>
<dbReference type="InterPro" id="IPR012001">
    <property type="entry name" value="Thiamin_PyroP_enz_TPP-bd_dom"/>
</dbReference>
<dbReference type="CDD" id="cd07035">
    <property type="entry name" value="TPP_PYR_POX_like"/>
    <property type="match status" value="1"/>
</dbReference>
<dbReference type="SUPFAM" id="SSF52518">
    <property type="entry name" value="Thiamin diphosphate-binding fold (THDP-binding)"/>
    <property type="match status" value="2"/>
</dbReference>
<evidence type="ECO:0000256" key="3">
    <source>
        <dbReference type="RuleBase" id="RU362132"/>
    </source>
</evidence>
<comment type="similarity">
    <text evidence="1 3">Belongs to the TPP enzyme family.</text>
</comment>
<dbReference type="InterPro" id="IPR012000">
    <property type="entry name" value="Thiamin_PyroP_enz_cen_dom"/>
</dbReference>
<dbReference type="InterPro" id="IPR011766">
    <property type="entry name" value="TPP_enzyme_TPP-bd"/>
</dbReference>
<feature type="domain" description="Thiamine pyrophosphate enzyme TPP-binding" evidence="5">
    <location>
        <begin position="373"/>
        <end position="517"/>
    </location>
</feature>
<dbReference type="FunFam" id="3.40.50.970:FF:000007">
    <property type="entry name" value="Acetolactate synthase"/>
    <property type="match status" value="1"/>
</dbReference>
<gene>
    <name evidence="7" type="ORF">CA615_02925</name>
</gene>
<dbReference type="Gene3D" id="3.40.50.970">
    <property type="match status" value="2"/>
</dbReference>
<evidence type="ECO:0000259" key="6">
    <source>
        <dbReference type="Pfam" id="PF02776"/>
    </source>
</evidence>
<dbReference type="AlphaFoldDB" id="A0A328Q4V0"/>
<sequence>MKKDKNIAQFLIDKLESNGVEYVFGYPGEQVLPIYEALRKSNIKHILMRHEQAAAHAADAYARITGKYGVCLATAGPGAMNLVMGVSAAYKDNVPLIVITGDVSSDVKGEDTFQDMDINAVFKPITLKSYNSNTPEKLENNIEEVFSYNKQGITGPFHINISKDIQIRPMNVDHKVIESRKIKLPLEYDIKDTIKSIEDAKKPLIIVGSGIIYAKAFEQLNTFIDKTEIPLVTTYSARGIIPETNDKNLGLVGTRGTKEANYASEEADLILALGTRLSDRTRSHINTSNIIQVNTKNQQKNAEIFYQNHIKEFLEELNKNKLPKTSKNWIEEILSQKDTTPKKYAQTEKLHPEKAIQTILKQLNENVTITLDAGTTPTYFTIDSKLNKHSQMLFPGGLGPMGYSLPASIGASFARPDDIIFATTSDGSVQMTIEELAVISTYQLPIIIFIINNNVLGIIKQWQEMANTPKYQVDLKNPDFVQIANAYSIEADNITSLKTLETKLEEAIKDRKPHLFNINVEDIPIPLPK</sequence>
<comment type="caution">
    <text evidence="7">The sequence shown here is derived from an EMBL/GenBank/DDBJ whole genome shotgun (WGS) entry which is preliminary data.</text>
</comment>
<dbReference type="GO" id="GO:0009097">
    <property type="term" value="P:isoleucine biosynthetic process"/>
    <property type="evidence" value="ECO:0007669"/>
    <property type="project" value="TreeGrafter"/>
</dbReference>
<proteinExistence type="inferred from homology"/>
<dbReference type="SUPFAM" id="SSF52467">
    <property type="entry name" value="DHS-like NAD/FAD-binding domain"/>
    <property type="match status" value="1"/>
</dbReference>
<evidence type="ECO:0000313" key="8">
    <source>
        <dbReference type="Proteomes" id="UP000248557"/>
    </source>
</evidence>
<feature type="domain" description="Thiamine pyrophosphate enzyme central" evidence="4">
    <location>
        <begin position="190"/>
        <end position="317"/>
    </location>
</feature>
<dbReference type="InterPro" id="IPR045229">
    <property type="entry name" value="TPP_enz"/>
</dbReference>
<feature type="domain" description="Thiamine pyrophosphate enzyme N-terminal TPP-binding" evidence="6">
    <location>
        <begin position="6"/>
        <end position="119"/>
    </location>
</feature>
<evidence type="ECO:0000259" key="4">
    <source>
        <dbReference type="Pfam" id="PF00205"/>
    </source>
</evidence>
<dbReference type="PANTHER" id="PTHR18968">
    <property type="entry name" value="THIAMINE PYROPHOSPHATE ENZYMES"/>
    <property type="match status" value="1"/>
</dbReference>
<dbReference type="GO" id="GO:0000287">
    <property type="term" value="F:magnesium ion binding"/>
    <property type="evidence" value="ECO:0007669"/>
    <property type="project" value="InterPro"/>
</dbReference>
<keyword evidence="2 3" id="KW-0786">Thiamine pyrophosphate</keyword>
<evidence type="ECO:0008006" key="9">
    <source>
        <dbReference type="Google" id="ProtNLM"/>
    </source>
</evidence>
<dbReference type="GO" id="GO:0044272">
    <property type="term" value="P:sulfur compound biosynthetic process"/>
    <property type="evidence" value="ECO:0007669"/>
    <property type="project" value="UniProtKB-ARBA"/>
</dbReference>
<dbReference type="Pfam" id="PF00205">
    <property type="entry name" value="TPP_enzyme_M"/>
    <property type="match status" value="1"/>
</dbReference>
<dbReference type="GO" id="GO:0005948">
    <property type="term" value="C:acetolactate synthase complex"/>
    <property type="evidence" value="ECO:0007669"/>
    <property type="project" value="TreeGrafter"/>
</dbReference>
<dbReference type="OMA" id="AGSHTTW"/>
<dbReference type="InterPro" id="IPR029035">
    <property type="entry name" value="DHS-like_NAD/FAD-binding_dom"/>
</dbReference>
<dbReference type="GO" id="GO:0009099">
    <property type="term" value="P:L-valine biosynthetic process"/>
    <property type="evidence" value="ECO:0007669"/>
    <property type="project" value="TreeGrafter"/>
</dbReference>
<evidence type="ECO:0000313" key="7">
    <source>
        <dbReference type="EMBL" id="RAP03285.1"/>
    </source>
</evidence>
<dbReference type="EMBL" id="NGJK01000029">
    <property type="protein sequence ID" value="RAP03285.1"/>
    <property type="molecule type" value="Genomic_DNA"/>
</dbReference>
<organism evidence="7 8">
    <name type="scientific">Methanosphaera stadtmanae</name>
    <dbReference type="NCBI Taxonomy" id="2317"/>
    <lineage>
        <taxon>Archaea</taxon>
        <taxon>Methanobacteriati</taxon>
        <taxon>Methanobacteriota</taxon>
        <taxon>Methanomada group</taxon>
        <taxon>Methanobacteria</taxon>
        <taxon>Methanobacteriales</taxon>
        <taxon>Methanobacteriaceae</taxon>
        <taxon>Methanosphaera</taxon>
    </lineage>
</organism>
<dbReference type="RefSeq" id="WP_011406203.1">
    <property type="nucleotide sequence ID" value="NZ_CATZXA010000114.1"/>
</dbReference>
<reference evidence="7 8" key="1">
    <citation type="submission" date="2017-05" db="EMBL/GenBank/DDBJ databases">
        <title>Host range expansion of the Methanosphaera genus to humans and monogastric animals involves recent and extensive reduction in genome content.</title>
        <authorList>
            <person name="Hoedt E.C."/>
            <person name="Volmer J.G."/>
            <person name="Parks D.H."/>
            <person name="Rosewarne C.P."/>
            <person name="Denman S.E."/>
            <person name="Mcsweeney C.S."/>
            <person name="O Cuiv P."/>
            <person name="Hugenholtz P."/>
            <person name="Tyson G.W."/>
            <person name="Morrison M."/>
        </authorList>
    </citation>
    <scope>NUCLEOTIDE SEQUENCE [LARGE SCALE GENOMIC DNA]</scope>
    <source>
        <strain evidence="7 8">PA5</strain>
    </source>
</reference>
<dbReference type="InterPro" id="IPR029061">
    <property type="entry name" value="THDP-binding"/>
</dbReference>
<dbReference type="GO" id="GO:0003984">
    <property type="term" value="F:acetolactate synthase activity"/>
    <property type="evidence" value="ECO:0007669"/>
    <property type="project" value="TreeGrafter"/>
</dbReference>
<name>A0A328Q4V0_9EURY</name>
<dbReference type="Pfam" id="PF02776">
    <property type="entry name" value="TPP_enzyme_N"/>
    <property type="match status" value="1"/>
</dbReference>
<dbReference type="Proteomes" id="UP000248557">
    <property type="component" value="Unassembled WGS sequence"/>
</dbReference>
<protein>
    <recommendedName>
        <fullName evidence="9">Acetolactate synthase</fullName>
    </recommendedName>
</protein>
<dbReference type="GO" id="GO:0030976">
    <property type="term" value="F:thiamine pyrophosphate binding"/>
    <property type="evidence" value="ECO:0007669"/>
    <property type="project" value="InterPro"/>
</dbReference>
<evidence type="ECO:0000256" key="1">
    <source>
        <dbReference type="ARBA" id="ARBA00007812"/>
    </source>
</evidence>
<dbReference type="GeneID" id="3855891"/>
<evidence type="ECO:0000256" key="2">
    <source>
        <dbReference type="ARBA" id="ARBA00023052"/>
    </source>
</evidence>
<dbReference type="PANTHER" id="PTHR18968:SF13">
    <property type="entry name" value="ACETOLACTATE SYNTHASE CATALYTIC SUBUNIT, MITOCHONDRIAL"/>
    <property type="match status" value="1"/>
</dbReference>
<evidence type="ECO:0000259" key="5">
    <source>
        <dbReference type="Pfam" id="PF02775"/>
    </source>
</evidence>